<dbReference type="OrthoDB" id="113955at2"/>
<name>A0A558BRR5_9BACT</name>
<dbReference type="SUPFAM" id="SSF51905">
    <property type="entry name" value="FAD/NAD(P)-binding domain"/>
    <property type="match status" value="1"/>
</dbReference>
<evidence type="ECO:0000259" key="1">
    <source>
        <dbReference type="Pfam" id="PF01494"/>
    </source>
</evidence>
<dbReference type="PANTHER" id="PTHR42685">
    <property type="entry name" value="GERANYLGERANYL DIPHOSPHATE REDUCTASE"/>
    <property type="match status" value="1"/>
</dbReference>
<evidence type="ECO:0000259" key="2">
    <source>
        <dbReference type="Pfam" id="PF22578"/>
    </source>
</evidence>
<dbReference type="Proteomes" id="UP000317624">
    <property type="component" value="Unassembled WGS sequence"/>
</dbReference>
<dbReference type="Gene3D" id="3.50.50.60">
    <property type="entry name" value="FAD/NAD(P)-binding domain"/>
    <property type="match status" value="1"/>
</dbReference>
<keyword evidence="4" id="KW-1185">Reference proteome</keyword>
<dbReference type="InterPro" id="IPR054715">
    <property type="entry name" value="GGR_cat"/>
</dbReference>
<dbReference type="GO" id="GO:0016628">
    <property type="term" value="F:oxidoreductase activity, acting on the CH-CH group of donors, NAD or NADP as acceptor"/>
    <property type="evidence" value="ECO:0007669"/>
    <property type="project" value="InterPro"/>
</dbReference>
<dbReference type="InterPro" id="IPR050407">
    <property type="entry name" value="Geranylgeranyl_reductase"/>
</dbReference>
<dbReference type="PRINTS" id="PR00420">
    <property type="entry name" value="RNGMNOXGNASE"/>
</dbReference>
<dbReference type="NCBIfam" id="TIGR02032">
    <property type="entry name" value="GG-red-SF"/>
    <property type="match status" value="1"/>
</dbReference>
<dbReference type="InterPro" id="IPR002938">
    <property type="entry name" value="FAD-bd"/>
</dbReference>
<organism evidence="3 4">
    <name type="scientific">Hymenobacter setariae</name>
    <dbReference type="NCBI Taxonomy" id="2594794"/>
    <lineage>
        <taxon>Bacteria</taxon>
        <taxon>Pseudomonadati</taxon>
        <taxon>Bacteroidota</taxon>
        <taxon>Cytophagia</taxon>
        <taxon>Cytophagales</taxon>
        <taxon>Hymenobacteraceae</taxon>
        <taxon>Hymenobacter</taxon>
    </lineage>
</organism>
<dbReference type="PANTHER" id="PTHR42685:SF22">
    <property type="entry name" value="CONDITIONED MEDIUM FACTOR RECEPTOR 1"/>
    <property type="match status" value="1"/>
</dbReference>
<dbReference type="AlphaFoldDB" id="A0A558BRR5"/>
<dbReference type="EMBL" id="VMRJ01000004">
    <property type="protein sequence ID" value="TVT39165.1"/>
    <property type="molecule type" value="Genomic_DNA"/>
</dbReference>
<dbReference type="Pfam" id="PF22578">
    <property type="entry name" value="GGR_cat"/>
    <property type="match status" value="1"/>
</dbReference>
<dbReference type="InterPro" id="IPR011777">
    <property type="entry name" value="Geranylgeranyl_Rdtase_fam"/>
</dbReference>
<dbReference type="InterPro" id="IPR036188">
    <property type="entry name" value="FAD/NAD-bd_sf"/>
</dbReference>
<proteinExistence type="predicted"/>
<protein>
    <submittedName>
        <fullName evidence="3">NAD(P)/FAD-dependent oxidoreductase</fullName>
    </submittedName>
</protein>
<reference evidence="3 4" key="1">
    <citation type="submission" date="2019-07" db="EMBL/GenBank/DDBJ databases">
        <title>Hymenobacter sp. straun FUR1 Genome sequencing and assembly.</title>
        <authorList>
            <person name="Chhetri G."/>
        </authorList>
    </citation>
    <scope>NUCLEOTIDE SEQUENCE [LARGE SCALE GENOMIC DNA]</scope>
    <source>
        <strain evidence="3 4">Fur1</strain>
    </source>
</reference>
<comment type="caution">
    <text evidence="3">The sequence shown here is derived from an EMBL/GenBank/DDBJ whole genome shotgun (WGS) entry which is preliminary data.</text>
</comment>
<gene>
    <name evidence="3" type="ORF">FNT36_16010</name>
</gene>
<dbReference type="Pfam" id="PF01494">
    <property type="entry name" value="FAD_binding_3"/>
    <property type="match status" value="1"/>
</dbReference>
<sequence length="398" mass="43767">MYVGALGGRYLYRVPTEVDYDIAIVGAGPAGTACALALRGSGLRVLLLDKATFPRDKICGDAVPGHALKALRQLDPAYVEALWQLEPRDDVRRSRIVAPSGASFYMHWNLRTFNSPRLDFDAALFALVRRFTDTEIRENAALKTLEITPNHVQLHLADGTEITARLVIGCDGANSAVGRRLLPEPRLARAHHSAGVRAYFENVAGTESGTTEFFFSQNYLAGYCWLFPVGAGRYNVGLGMLSELVAKHKVDLKQLLLDTVRTHPELAGRFREARQLGPVLGFGLPMGGGRQRRCSGARFMLCGDAASLIDPLQGHGIDMAVRSGIMAAAQAWRCMTQHDFSADFMQAYDAEVQRQLGPVLARNYRLMRLLGTRPWLLNLGARLAQLPGLGRRLQRLLG</sequence>
<feature type="domain" description="FAD-binding" evidence="1">
    <location>
        <begin position="20"/>
        <end position="181"/>
    </location>
</feature>
<evidence type="ECO:0000313" key="3">
    <source>
        <dbReference type="EMBL" id="TVT39165.1"/>
    </source>
</evidence>
<feature type="domain" description="Digeranylgeranylglycerophospholipid reductase catalytic" evidence="2">
    <location>
        <begin position="196"/>
        <end position="261"/>
    </location>
</feature>
<accession>A0A558BRR5</accession>
<dbReference type="GO" id="GO:0071949">
    <property type="term" value="F:FAD binding"/>
    <property type="evidence" value="ECO:0007669"/>
    <property type="project" value="InterPro"/>
</dbReference>
<evidence type="ECO:0000313" key="4">
    <source>
        <dbReference type="Proteomes" id="UP000317624"/>
    </source>
</evidence>